<protein>
    <recommendedName>
        <fullName evidence="2">Ribosome-binding factor A</fullName>
    </recommendedName>
</protein>
<proteinExistence type="inferred from homology"/>
<dbReference type="NCBIfam" id="TIGR00082">
    <property type="entry name" value="rbfA"/>
    <property type="match status" value="1"/>
</dbReference>
<evidence type="ECO:0000256" key="2">
    <source>
        <dbReference type="HAMAP-Rule" id="MF_00003"/>
    </source>
</evidence>
<dbReference type="InterPro" id="IPR000238">
    <property type="entry name" value="RbfA"/>
</dbReference>
<dbReference type="OrthoDB" id="307788at2"/>
<dbReference type="HAMAP" id="MF_00003">
    <property type="entry name" value="RbfA"/>
    <property type="match status" value="1"/>
</dbReference>
<dbReference type="PROSITE" id="PS01319">
    <property type="entry name" value="RBFA"/>
    <property type="match status" value="1"/>
</dbReference>
<dbReference type="InterPro" id="IPR015946">
    <property type="entry name" value="KH_dom-like_a/b"/>
</dbReference>
<dbReference type="InterPro" id="IPR020053">
    <property type="entry name" value="Ribosome-bd_factorA_CS"/>
</dbReference>
<dbReference type="Proteomes" id="UP000298133">
    <property type="component" value="Unassembled WGS sequence"/>
</dbReference>
<comment type="subcellular location">
    <subcellularLocation>
        <location evidence="2">Cytoplasm</location>
    </subcellularLocation>
</comment>
<gene>
    <name evidence="2 3" type="primary">rbfA</name>
    <name evidence="3" type="ORF">E3W66_08995</name>
</gene>
<comment type="subunit">
    <text evidence="2">Monomer. Binds 30S ribosomal subunits, but not 50S ribosomal subunits or 70S ribosomes.</text>
</comment>
<dbReference type="PANTHER" id="PTHR33515:SF1">
    <property type="entry name" value="RIBOSOME-BINDING FACTOR A, CHLOROPLASTIC-RELATED"/>
    <property type="match status" value="1"/>
</dbReference>
<evidence type="ECO:0000313" key="4">
    <source>
        <dbReference type="Proteomes" id="UP000298133"/>
    </source>
</evidence>
<dbReference type="GO" id="GO:0043024">
    <property type="term" value="F:ribosomal small subunit binding"/>
    <property type="evidence" value="ECO:0007669"/>
    <property type="project" value="TreeGrafter"/>
</dbReference>
<reference evidence="3 4" key="1">
    <citation type="submission" date="2019-03" db="EMBL/GenBank/DDBJ databases">
        <title>Draft genome of Gammaproteobacteria bacterium LSUCC0057, a member of the SAR92 clade.</title>
        <authorList>
            <person name="Lanclos V.C."/>
            <person name="Doiron C."/>
            <person name="Henson M.W."/>
            <person name="Thrash J.C."/>
        </authorList>
    </citation>
    <scope>NUCLEOTIDE SEQUENCE [LARGE SCALE GENOMIC DNA]</scope>
    <source>
        <strain evidence="3 4">LSUCC0057</strain>
    </source>
</reference>
<keyword evidence="1 2" id="KW-0690">Ribosome biogenesis</keyword>
<organism evidence="3 4">
    <name type="scientific">Gammaproteobacteria bacterium LSUCC0057</name>
    <dbReference type="NCBI Taxonomy" id="2559237"/>
    <lineage>
        <taxon>Bacteria</taxon>
        <taxon>Pseudomonadati</taxon>
        <taxon>Pseudomonadota</taxon>
        <taxon>Gammaproteobacteria</taxon>
        <taxon>Cellvibrionales</taxon>
        <taxon>Porticoccaceae</taxon>
        <taxon>SAR92 clade</taxon>
    </lineage>
</organism>
<keyword evidence="2" id="KW-0963">Cytoplasm</keyword>
<dbReference type="InterPro" id="IPR023799">
    <property type="entry name" value="RbfA_dom_sf"/>
</dbReference>
<evidence type="ECO:0000313" key="3">
    <source>
        <dbReference type="EMBL" id="TFH67157.1"/>
    </source>
</evidence>
<keyword evidence="4" id="KW-1185">Reference proteome</keyword>
<evidence type="ECO:0000256" key="1">
    <source>
        <dbReference type="ARBA" id="ARBA00022517"/>
    </source>
</evidence>
<dbReference type="Gene3D" id="3.30.300.20">
    <property type="match status" value="1"/>
</dbReference>
<dbReference type="AlphaFoldDB" id="A0A4Y8UHA4"/>
<dbReference type="GO" id="GO:0030490">
    <property type="term" value="P:maturation of SSU-rRNA"/>
    <property type="evidence" value="ECO:0007669"/>
    <property type="project" value="UniProtKB-UniRule"/>
</dbReference>
<comment type="similarity">
    <text evidence="2">Belongs to the RbfA family.</text>
</comment>
<sequence length="135" mass="14876">MAKEYSRSERVADAIRRELSVLIREEVRDPRVGMVAITDVEISRDLAYSKIYISFVGDRSQAEIEAAVTALNGAAGYLRRLLAAQIKLRITPTLTFFYDDSGRRGEHLSALIDFAVASDTADRAGQSGEPHSGDE</sequence>
<dbReference type="GO" id="GO:0005829">
    <property type="term" value="C:cytosol"/>
    <property type="evidence" value="ECO:0007669"/>
    <property type="project" value="TreeGrafter"/>
</dbReference>
<name>A0A4Y8UHA4_9GAMM</name>
<dbReference type="Pfam" id="PF02033">
    <property type="entry name" value="RBFA"/>
    <property type="match status" value="1"/>
</dbReference>
<dbReference type="PANTHER" id="PTHR33515">
    <property type="entry name" value="RIBOSOME-BINDING FACTOR A, CHLOROPLASTIC-RELATED"/>
    <property type="match status" value="1"/>
</dbReference>
<comment type="function">
    <text evidence="2">One of several proteins that assist in the late maturation steps of the functional core of the 30S ribosomal subunit. Associates with free 30S ribosomal subunits (but not with 30S subunits that are part of 70S ribosomes or polysomes). Required for efficient processing of 16S rRNA. May interact with the 5'-terminal helix region of 16S rRNA.</text>
</comment>
<comment type="caution">
    <text evidence="3">The sequence shown here is derived from an EMBL/GenBank/DDBJ whole genome shotgun (WGS) entry which is preliminary data.</text>
</comment>
<dbReference type="EMBL" id="SPIA01000004">
    <property type="protein sequence ID" value="TFH67157.1"/>
    <property type="molecule type" value="Genomic_DNA"/>
</dbReference>
<dbReference type="SUPFAM" id="SSF89919">
    <property type="entry name" value="Ribosome-binding factor A, RbfA"/>
    <property type="match status" value="1"/>
</dbReference>
<accession>A0A4Y8UHA4</accession>